<sequence>MTEKEILRGCLQEVRDAMLFKLNGLSDADVRMPMVPSGTNLLGLVKHLAGLEYGYLGDTFGRPAPERMSWIPSPDDPYWRDYAARIRRAATAT</sequence>
<evidence type="ECO:0000313" key="2">
    <source>
        <dbReference type="Proteomes" id="UP001144036"/>
    </source>
</evidence>
<comment type="caution">
    <text evidence="1">The sequence shown here is derived from an EMBL/GenBank/DDBJ whole genome shotgun (WGS) entry which is preliminary data.</text>
</comment>
<gene>
    <name evidence="1" type="ORF">OUY22_04345</name>
</gene>
<dbReference type="Proteomes" id="UP001144036">
    <property type="component" value="Unassembled WGS sequence"/>
</dbReference>
<dbReference type="Gene3D" id="1.20.120.450">
    <property type="entry name" value="dinb family like domain"/>
    <property type="match status" value="1"/>
</dbReference>
<dbReference type="RefSeq" id="WP_270153415.1">
    <property type="nucleotide sequence ID" value="NZ_JAPNNL010000010.1"/>
</dbReference>
<reference evidence="1" key="1">
    <citation type="submission" date="2022-11" db="EMBL/GenBank/DDBJ databases">
        <title>Nonomuraea corallina sp. nov., a new species of the genus Nonomuraea isolated from sea side sediment in Thai sea.</title>
        <authorList>
            <person name="Ngamcharungchit C."/>
            <person name="Matsumoto A."/>
            <person name="Suriyachadkun C."/>
            <person name="Panbangred W."/>
            <person name="Inahashi Y."/>
            <person name="Intra B."/>
        </authorList>
    </citation>
    <scope>NUCLEOTIDE SEQUENCE</scope>
    <source>
        <strain evidence="1">MCN248</strain>
    </source>
</reference>
<dbReference type="InterPro" id="IPR007061">
    <property type="entry name" value="MST-like"/>
</dbReference>
<dbReference type="SUPFAM" id="SSF109854">
    <property type="entry name" value="DinB/YfiT-like putative metalloenzymes"/>
    <property type="match status" value="1"/>
</dbReference>
<dbReference type="Pfam" id="PF04978">
    <property type="entry name" value="MST"/>
    <property type="match status" value="1"/>
</dbReference>
<accession>A0ABT4S607</accession>
<dbReference type="InterPro" id="IPR034660">
    <property type="entry name" value="DinB/YfiT-like"/>
</dbReference>
<dbReference type="EMBL" id="JAPNNL010000010">
    <property type="protein sequence ID" value="MDA0632637.1"/>
    <property type="molecule type" value="Genomic_DNA"/>
</dbReference>
<name>A0ABT4S607_9ACTN</name>
<protein>
    <submittedName>
        <fullName evidence="1">DUF664 domain-containing protein</fullName>
    </submittedName>
</protein>
<evidence type="ECO:0000313" key="1">
    <source>
        <dbReference type="EMBL" id="MDA0632637.1"/>
    </source>
</evidence>
<keyword evidence="2" id="KW-1185">Reference proteome</keyword>
<proteinExistence type="predicted"/>
<organism evidence="1 2">
    <name type="scientific">Nonomuraea corallina</name>
    <dbReference type="NCBI Taxonomy" id="2989783"/>
    <lineage>
        <taxon>Bacteria</taxon>
        <taxon>Bacillati</taxon>
        <taxon>Actinomycetota</taxon>
        <taxon>Actinomycetes</taxon>
        <taxon>Streptosporangiales</taxon>
        <taxon>Streptosporangiaceae</taxon>
        <taxon>Nonomuraea</taxon>
    </lineage>
</organism>